<reference evidence="2" key="1">
    <citation type="submission" date="2019-02" db="EMBL/GenBank/DDBJ databases">
        <authorList>
            <person name="Bachy C."/>
            <person name="Yung C.-M."/>
            <person name="Roux S."/>
            <person name="Sullivan M.B."/>
            <person name="Worden A.Z."/>
        </authorList>
    </citation>
    <scope>NUCLEOTIDE SEQUENCE</scope>
    <source>
        <strain evidence="2">BII-V2</strain>
    </source>
</reference>
<dbReference type="CDD" id="cd00093">
    <property type="entry name" value="HTH_XRE"/>
    <property type="match status" value="1"/>
</dbReference>
<dbReference type="SUPFAM" id="SSF47413">
    <property type="entry name" value="lambda repressor-like DNA-binding domains"/>
    <property type="match status" value="1"/>
</dbReference>
<dbReference type="InterPro" id="IPR010982">
    <property type="entry name" value="Lambda_DNA-bd_dom_sf"/>
</dbReference>
<dbReference type="InterPro" id="IPR001387">
    <property type="entry name" value="Cro/C1-type_HTH"/>
</dbReference>
<dbReference type="Gene3D" id="1.10.260.40">
    <property type="entry name" value="lambda repressor-like DNA-binding domains"/>
    <property type="match status" value="1"/>
</dbReference>
<proteinExistence type="predicted"/>
<evidence type="ECO:0000313" key="2">
    <source>
        <dbReference type="EMBL" id="QOR60377.1"/>
    </source>
</evidence>
<organism evidence="2">
    <name type="scientific">Bathycoccus sp. RCC716 virus 2</name>
    <dbReference type="NCBI Taxonomy" id="2530039"/>
    <lineage>
        <taxon>Viruses</taxon>
        <taxon>Varidnaviria</taxon>
        <taxon>Bamfordvirae</taxon>
        <taxon>Nucleocytoviricota</taxon>
        <taxon>Megaviricetes</taxon>
        <taxon>Algavirales</taxon>
        <taxon>Phycodnaviridae</taxon>
        <taxon>Prasinovirus</taxon>
    </lineage>
</organism>
<dbReference type="EMBL" id="MK522038">
    <property type="protein sequence ID" value="QOR60377.1"/>
    <property type="molecule type" value="Genomic_DNA"/>
</dbReference>
<protein>
    <recommendedName>
        <fullName evidence="1">HTH cro/C1-type domain-containing protein</fullName>
    </recommendedName>
</protein>
<sequence>MDNTIGQRIQLLRIKRNHTQVELAHRIDETLDTINKIETNKIKPNWYVLEKIQKYFKVVKL</sequence>
<dbReference type="PROSITE" id="PS50943">
    <property type="entry name" value="HTH_CROC1"/>
    <property type="match status" value="1"/>
</dbReference>
<dbReference type="SMART" id="SM00530">
    <property type="entry name" value="HTH_XRE"/>
    <property type="match status" value="1"/>
</dbReference>
<dbReference type="Pfam" id="PF01381">
    <property type="entry name" value="HTH_3"/>
    <property type="match status" value="1"/>
</dbReference>
<evidence type="ECO:0000259" key="1">
    <source>
        <dbReference type="PROSITE" id="PS50943"/>
    </source>
</evidence>
<name>A0A7S6SW81_9PHYC</name>
<feature type="domain" description="HTH cro/C1-type" evidence="1">
    <location>
        <begin position="9"/>
        <end position="61"/>
    </location>
</feature>
<accession>A0A7S6SW81</accession>
<dbReference type="GO" id="GO:0003677">
    <property type="term" value="F:DNA binding"/>
    <property type="evidence" value="ECO:0007669"/>
    <property type="project" value="InterPro"/>
</dbReference>